<evidence type="ECO:0000313" key="3">
    <source>
        <dbReference type="Proteomes" id="UP000316621"/>
    </source>
</evidence>
<sequence>MPNGGYETPSVDEEEEAVTKSSPNANDEFFLVKYKPEKRHPGSSTVKSHVSLNFAPSSIDGLQFCAAGQTVSDSSVEEEAERVLVMLVRRMTIKKTPKAQNRMKVSNIEVEDIETNKDNSRCSGVVDEETTILALQGHDKVVTKVMETSIVAASVIEETEPPVENTEETVALIVEASPHKRVWRHKSWTVKLIVMISGSSVPNQGVRSWRYLDEGLSEKTGGHRSIVEVMNPV</sequence>
<organism evidence="2 3">
    <name type="scientific">Papaver somniferum</name>
    <name type="common">Opium poppy</name>
    <dbReference type="NCBI Taxonomy" id="3469"/>
    <lineage>
        <taxon>Eukaryota</taxon>
        <taxon>Viridiplantae</taxon>
        <taxon>Streptophyta</taxon>
        <taxon>Embryophyta</taxon>
        <taxon>Tracheophyta</taxon>
        <taxon>Spermatophyta</taxon>
        <taxon>Magnoliopsida</taxon>
        <taxon>Ranunculales</taxon>
        <taxon>Papaveraceae</taxon>
        <taxon>Papaveroideae</taxon>
        <taxon>Papaver</taxon>
    </lineage>
</organism>
<proteinExistence type="predicted"/>
<keyword evidence="3" id="KW-1185">Reference proteome</keyword>
<dbReference type="EMBL" id="CM010721">
    <property type="protein sequence ID" value="RZC69940.1"/>
    <property type="molecule type" value="Genomic_DNA"/>
</dbReference>
<accession>A0A4Y7KC57</accession>
<dbReference type="Proteomes" id="UP000316621">
    <property type="component" value="Chromosome 7"/>
</dbReference>
<dbReference type="Gramene" id="RZC69940">
    <property type="protein sequence ID" value="RZC69940"/>
    <property type="gene ID" value="C5167_033086"/>
</dbReference>
<dbReference type="AlphaFoldDB" id="A0A4Y7KC57"/>
<name>A0A4Y7KC57_PAPSO</name>
<reference evidence="2 3" key="1">
    <citation type="journal article" date="2018" name="Science">
        <title>The opium poppy genome and morphinan production.</title>
        <authorList>
            <person name="Guo L."/>
            <person name="Winzer T."/>
            <person name="Yang X."/>
            <person name="Li Y."/>
            <person name="Ning Z."/>
            <person name="He Z."/>
            <person name="Teodor R."/>
            <person name="Lu Y."/>
            <person name="Bowser T.A."/>
            <person name="Graham I.A."/>
            <person name="Ye K."/>
        </authorList>
    </citation>
    <scope>NUCLEOTIDE SEQUENCE [LARGE SCALE GENOMIC DNA]</scope>
    <source>
        <strain evidence="3">cv. HN1</strain>
        <tissue evidence="2">Leaves</tissue>
    </source>
</reference>
<evidence type="ECO:0000256" key="1">
    <source>
        <dbReference type="SAM" id="MobiDB-lite"/>
    </source>
</evidence>
<evidence type="ECO:0000313" key="2">
    <source>
        <dbReference type="EMBL" id="RZC69940.1"/>
    </source>
</evidence>
<protein>
    <submittedName>
        <fullName evidence="2">Uncharacterized protein</fullName>
    </submittedName>
</protein>
<gene>
    <name evidence="2" type="ORF">C5167_033086</name>
</gene>
<feature type="region of interest" description="Disordered" evidence="1">
    <location>
        <begin position="1"/>
        <end position="24"/>
    </location>
</feature>